<evidence type="ECO:0000313" key="3">
    <source>
        <dbReference type="Proteomes" id="UP000676246"/>
    </source>
</evidence>
<feature type="transmembrane region" description="Helical" evidence="1">
    <location>
        <begin position="148"/>
        <end position="171"/>
    </location>
</feature>
<accession>A0A941BFK6</accession>
<keyword evidence="1" id="KW-1133">Transmembrane helix</keyword>
<reference evidence="2 3" key="1">
    <citation type="submission" date="2021-04" db="EMBL/GenBank/DDBJ databases">
        <title>The genome sequence of Ideonella sp. 3Y2.</title>
        <authorList>
            <person name="Liu Y."/>
        </authorList>
    </citation>
    <scope>NUCLEOTIDE SEQUENCE [LARGE SCALE GENOMIC DNA]</scope>
    <source>
        <strain evidence="2 3">3Y2</strain>
    </source>
</reference>
<dbReference type="RefSeq" id="WP_210851762.1">
    <property type="nucleotide sequence ID" value="NZ_JAGQDD010000001.1"/>
</dbReference>
<evidence type="ECO:0000313" key="2">
    <source>
        <dbReference type="EMBL" id="MBQ0929523.1"/>
    </source>
</evidence>
<name>A0A941BFK6_9BURK</name>
<feature type="transmembrane region" description="Helical" evidence="1">
    <location>
        <begin position="119"/>
        <end position="136"/>
    </location>
</feature>
<evidence type="ECO:0000256" key="1">
    <source>
        <dbReference type="SAM" id="Phobius"/>
    </source>
</evidence>
<comment type="caution">
    <text evidence="2">The sequence shown here is derived from an EMBL/GenBank/DDBJ whole genome shotgun (WGS) entry which is preliminary data.</text>
</comment>
<dbReference type="EMBL" id="JAGQDD010000001">
    <property type="protein sequence ID" value="MBQ0929523.1"/>
    <property type="molecule type" value="Genomic_DNA"/>
</dbReference>
<dbReference type="Proteomes" id="UP000676246">
    <property type="component" value="Unassembled WGS sequence"/>
</dbReference>
<keyword evidence="1" id="KW-0472">Membrane</keyword>
<gene>
    <name evidence="2" type="ORF">KAK03_03425</name>
</gene>
<feature type="transmembrane region" description="Helical" evidence="1">
    <location>
        <begin position="94"/>
        <end position="112"/>
    </location>
</feature>
<dbReference type="AlphaFoldDB" id="A0A941BFK6"/>
<protein>
    <submittedName>
        <fullName evidence="2">Uncharacterized protein</fullName>
    </submittedName>
</protein>
<organism evidence="2 3">
    <name type="scientific">Ideonella alba</name>
    <dbReference type="NCBI Taxonomy" id="2824118"/>
    <lineage>
        <taxon>Bacteria</taxon>
        <taxon>Pseudomonadati</taxon>
        <taxon>Pseudomonadota</taxon>
        <taxon>Betaproteobacteria</taxon>
        <taxon>Burkholderiales</taxon>
        <taxon>Sphaerotilaceae</taxon>
        <taxon>Ideonella</taxon>
    </lineage>
</organism>
<feature type="transmembrane region" description="Helical" evidence="1">
    <location>
        <begin position="71"/>
        <end position="88"/>
    </location>
</feature>
<keyword evidence="1" id="KW-0812">Transmembrane</keyword>
<proteinExistence type="predicted"/>
<keyword evidence="3" id="KW-1185">Reference proteome</keyword>
<sequence length="206" mass="22606">MPPPPDPRQTQLEALYRQASTAQLQRRLSDPDLLPQAREVAQAELQRREQARQSAAVATQAGRSRSPRNELLMVAAGAAVLLLVLWFVMPAEGFFLFLAIMLPTVLAPLGKLYPAWGKALAGVLLVAPAVLGGWLWRRGELAWQGGDYRPLGTLISWGVLLAVWALCWALGGSVLKGALHRGSWDALSDELDRERSRNLEDLGRRG</sequence>